<gene>
    <name evidence="1" type="ORF">IV417_09975</name>
</gene>
<dbReference type="Proteomes" id="UP001315686">
    <property type="component" value="Unassembled WGS sequence"/>
</dbReference>
<organism evidence="1 2">
    <name type="scientific">Harenicola maris</name>
    <dbReference type="NCBI Taxonomy" id="2841044"/>
    <lineage>
        <taxon>Bacteria</taxon>
        <taxon>Pseudomonadati</taxon>
        <taxon>Pseudomonadota</taxon>
        <taxon>Alphaproteobacteria</taxon>
        <taxon>Rhodobacterales</taxon>
        <taxon>Paracoccaceae</taxon>
        <taxon>Harenicola</taxon>
    </lineage>
</organism>
<dbReference type="Pfam" id="PF12860">
    <property type="entry name" value="PAS_7"/>
    <property type="match status" value="1"/>
</dbReference>
<protein>
    <submittedName>
        <fullName evidence="1">PAS-domain containing protein</fullName>
    </submittedName>
</protein>
<evidence type="ECO:0000313" key="2">
    <source>
        <dbReference type="Proteomes" id="UP001315686"/>
    </source>
</evidence>
<keyword evidence="2" id="KW-1185">Reference proteome</keyword>
<proteinExistence type="predicted"/>
<name>A0AAP2G8A3_9RHOB</name>
<reference evidence="1 2" key="1">
    <citation type="journal article" date="2021" name="Arch. Microbiol.">
        <title>Harenicola maris gen. nov., sp. nov. isolated from the Sea of Japan shallow sediments.</title>
        <authorList>
            <person name="Romanenko L.A."/>
            <person name="Kurilenko V.V."/>
            <person name="Chernysheva N.Y."/>
            <person name="Tekutyeva L.A."/>
            <person name="Velansky P.V."/>
            <person name="Svetashev V.I."/>
            <person name="Isaeva M.P."/>
        </authorList>
    </citation>
    <scope>NUCLEOTIDE SEQUENCE [LARGE SCALE GENOMIC DNA]</scope>
    <source>
        <strain evidence="1 2">KMM 3653</strain>
    </source>
</reference>
<dbReference type="SUPFAM" id="SSF55785">
    <property type="entry name" value="PYP-like sensor domain (PAS domain)"/>
    <property type="match status" value="1"/>
</dbReference>
<evidence type="ECO:0000313" key="1">
    <source>
        <dbReference type="EMBL" id="MBT0957717.1"/>
    </source>
</evidence>
<dbReference type="AlphaFoldDB" id="A0AAP2G8A3"/>
<accession>A0AAP2G8A3</accession>
<dbReference type="RefSeq" id="WP_327793942.1">
    <property type="nucleotide sequence ID" value="NZ_JADQAZ010000002.1"/>
</dbReference>
<sequence>MEQIHSLLLLCIGLGAMTITAALAVTFINVTGAQQVVNRPLPNLGSSQCAFVFEGNTLIDATTDGAELLDSVDMNTDDWSRILIALAPSIPDIRSQLMRLEDEGSIEVLSKTGEIALEAEKFGDVRTLSLSGPTTHLGTALEQMTTSAEEGELAALRRFSASTGLLFWEKNAEGVITWANPAYVDMVEQLQTSGQPAEWPLPELFTGIDDTTDGAMHRRTLPVEAAGEEAHFDITVTRIGPTTVFQAQPVDRLIRAERALNEFIQSLSQTFAHLPTGLAIFNRSRNLIVFNPALTDLSDLDPGFLSSRPSLSAFLDQLRDRQRMPEPKHYKTWRDKIATLEAEASNGTFQETWDLPGCNTLRVTGKPHPGGAIALLFEDISNEITHTRRYNARLETYQSVLDALDCAAAVFTHTGELALSNAAYQAEWTPLPGEGRGTSILEASKSWSARCRPSPIWSDARDFIAAEGERAEWEGDVRLNTGVTVQARFIPIVGRASLVIFDPQTTPHKHTAHQGQVIAV</sequence>
<dbReference type="EMBL" id="JADQAZ010000002">
    <property type="protein sequence ID" value="MBT0957717.1"/>
    <property type="molecule type" value="Genomic_DNA"/>
</dbReference>
<dbReference type="InterPro" id="IPR035965">
    <property type="entry name" value="PAS-like_dom_sf"/>
</dbReference>
<comment type="caution">
    <text evidence="1">The sequence shown here is derived from an EMBL/GenBank/DDBJ whole genome shotgun (WGS) entry which is preliminary data.</text>
</comment>